<dbReference type="Proteomes" id="UP000242715">
    <property type="component" value="Unassembled WGS sequence"/>
</dbReference>
<sequence>MPPTAVGLAAVSSVVGWSGSASLRAGYPAAPIDVYPAIVPSTYPTAVFPTSAYPSSPSPTTTYSAVSSPVTVNRRLPR</sequence>
<accession>A0A2Z6N092</accession>
<gene>
    <name evidence="2" type="ORF">TSUD_93250</name>
</gene>
<feature type="region of interest" description="Disordered" evidence="1">
    <location>
        <begin position="53"/>
        <end position="78"/>
    </location>
</feature>
<organism evidence="2 3">
    <name type="scientific">Trifolium subterraneum</name>
    <name type="common">Subterranean clover</name>
    <dbReference type="NCBI Taxonomy" id="3900"/>
    <lineage>
        <taxon>Eukaryota</taxon>
        <taxon>Viridiplantae</taxon>
        <taxon>Streptophyta</taxon>
        <taxon>Embryophyta</taxon>
        <taxon>Tracheophyta</taxon>
        <taxon>Spermatophyta</taxon>
        <taxon>Magnoliopsida</taxon>
        <taxon>eudicotyledons</taxon>
        <taxon>Gunneridae</taxon>
        <taxon>Pentapetalae</taxon>
        <taxon>rosids</taxon>
        <taxon>fabids</taxon>
        <taxon>Fabales</taxon>
        <taxon>Fabaceae</taxon>
        <taxon>Papilionoideae</taxon>
        <taxon>50 kb inversion clade</taxon>
        <taxon>NPAAA clade</taxon>
        <taxon>Hologalegina</taxon>
        <taxon>IRL clade</taxon>
        <taxon>Trifolieae</taxon>
        <taxon>Trifolium</taxon>
    </lineage>
</organism>
<evidence type="ECO:0000313" key="2">
    <source>
        <dbReference type="EMBL" id="GAU22557.1"/>
    </source>
</evidence>
<name>A0A2Z6N092_TRISU</name>
<dbReference type="EMBL" id="DF973249">
    <property type="protein sequence ID" value="GAU22557.1"/>
    <property type="molecule type" value="Genomic_DNA"/>
</dbReference>
<feature type="compositionally biased region" description="Low complexity" evidence="1">
    <location>
        <begin position="53"/>
        <end position="71"/>
    </location>
</feature>
<proteinExistence type="predicted"/>
<evidence type="ECO:0000313" key="3">
    <source>
        <dbReference type="Proteomes" id="UP000242715"/>
    </source>
</evidence>
<dbReference type="AlphaFoldDB" id="A0A2Z6N092"/>
<keyword evidence="3" id="KW-1185">Reference proteome</keyword>
<evidence type="ECO:0000256" key="1">
    <source>
        <dbReference type="SAM" id="MobiDB-lite"/>
    </source>
</evidence>
<protein>
    <submittedName>
        <fullName evidence="2">Uncharacterized protein</fullName>
    </submittedName>
</protein>
<reference evidence="3" key="1">
    <citation type="journal article" date="2017" name="Front. Plant Sci.">
        <title>Climate Clever Clovers: New Paradigm to Reduce the Environmental Footprint of Ruminants by Breeding Low Methanogenic Forages Utilizing Haplotype Variation.</title>
        <authorList>
            <person name="Kaur P."/>
            <person name="Appels R."/>
            <person name="Bayer P.E."/>
            <person name="Keeble-Gagnere G."/>
            <person name="Wang J."/>
            <person name="Hirakawa H."/>
            <person name="Shirasawa K."/>
            <person name="Vercoe P."/>
            <person name="Stefanova K."/>
            <person name="Durmic Z."/>
            <person name="Nichols P."/>
            <person name="Revell C."/>
            <person name="Isobe S.N."/>
            <person name="Edwards D."/>
            <person name="Erskine W."/>
        </authorList>
    </citation>
    <scope>NUCLEOTIDE SEQUENCE [LARGE SCALE GENOMIC DNA]</scope>
    <source>
        <strain evidence="3">cv. Daliak</strain>
    </source>
</reference>